<dbReference type="InterPro" id="IPR037066">
    <property type="entry name" value="Plug_dom_sf"/>
</dbReference>
<feature type="domain" description="TonB-dependent receptor plug" evidence="14">
    <location>
        <begin position="49"/>
        <end position="154"/>
    </location>
</feature>
<evidence type="ECO:0000256" key="7">
    <source>
        <dbReference type="ARBA" id="ARBA00023077"/>
    </source>
</evidence>
<dbReference type="Gene3D" id="2.40.170.20">
    <property type="entry name" value="TonB-dependent receptor, beta-barrel domain"/>
    <property type="match status" value="1"/>
</dbReference>
<keyword evidence="8 10" id="KW-0472">Membrane</keyword>
<keyword evidence="16" id="KW-1185">Reference proteome</keyword>
<evidence type="ECO:0000259" key="14">
    <source>
        <dbReference type="Pfam" id="PF07715"/>
    </source>
</evidence>
<feature type="domain" description="TonB-dependent receptor-like beta-barrel" evidence="13">
    <location>
        <begin position="234"/>
        <end position="603"/>
    </location>
</feature>
<dbReference type="InterPro" id="IPR039426">
    <property type="entry name" value="TonB-dep_rcpt-like"/>
</dbReference>
<accession>A0A1M4W749</accession>
<feature type="signal peptide" evidence="12">
    <location>
        <begin position="1"/>
        <end position="28"/>
    </location>
</feature>
<evidence type="ECO:0000256" key="4">
    <source>
        <dbReference type="ARBA" id="ARBA00022692"/>
    </source>
</evidence>
<dbReference type="GO" id="GO:0009279">
    <property type="term" value="C:cell outer membrane"/>
    <property type="evidence" value="ECO:0007669"/>
    <property type="project" value="UniProtKB-SubCell"/>
</dbReference>
<dbReference type="STRING" id="213588.SAMN02745204_01106"/>
<dbReference type="InterPro" id="IPR000531">
    <property type="entry name" value="Beta-barrel_TonB"/>
</dbReference>
<evidence type="ECO:0000256" key="10">
    <source>
        <dbReference type="PROSITE-ProRule" id="PRU01360"/>
    </source>
</evidence>
<proteinExistence type="inferred from homology"/>
<evidence type="ECO:0000256" key="6">
    <source>
        <dbReference type="ARBA" id="ARBA00023065"/>
    </source>
</evidence>
<keyword evidence="3 10" id="KW-1134">Transmembrane beta strand</keyword>
<protein>
    <submittedName>
        <fullName evidence="15">Vitamin B12 transporter</fullName>
    </submittedName>
</protein>
<dbReference type="InterPro" id="IPR012910">
    <property type="entry name" value="Plug_dom"/>
</dbReference>
<dbReference type="PANTHER" id="PTHR30069:SF53">
    <property type="entry name" value="COLICIN I RECEPTOR-RELATED"/>
    <property type="match status" value="1"/>
</dbReference>
<dbReference type="Pfam" id="PF07715">
    <property type="entry name" value="Plug"/>
    <property type="match status" value="1"/>
</dbReference>
<dbReference type="AlphaFoldDB" id="A0A1M4W749"/>
<name>A0A1M4W749_9GAMM</name>
<evidence type="ECO:0000256" key="12">
    <source>
        <dbReference type="SAM" id="SignalP"/>
    </source>
</evidence>
<keyword evidence="7 11" id="KW-0798">TonB box</keyword>
<keyword evidence="5 12" id="KW-0732">Signal</keyword>
<sequence>MKPAVLYPLSVAPLALALAAALPLSARADDAKTLDRLIVTATRTPISVDDALAAVEVIDRAEIDASSAHSLPELLRGRAGITLVNQGGLGKLSTLFMRGTESDHTLVLVDGVRIGSPTSGLASLQDIPLALIDHIEIVRGPRSSLYGADAIGGVIQIFTRRGEGQGEQARARIAAGSHGLREASAGIDLRGARGGVGVDMAYQRTDGINACSGFYDPLTWQGAGCFIVPGTHLDRDGYRNRSASLRADFAPADGWQLDAHAFRAEGHNDYDGDYVDNSDIVQQVVAGSARWIPMQDVQISLRLGRNLDDSRNYLGKVFSNRFATWRDNASLQGDIGVAEHQQLSVGFDWLRDAANVSDPWAPFSARRGNRGVFAEYLGQFGAADARQHVQFSLRHDDNDQFGGHTTGTLAWGMTLPAGWRVSASHGTAFKAPTFNELYYPGFSNPLLRPEVARSSELELARSGAGWQVQANAYQTRVRDLIAYDATLGKPGNLDSARIRGLELTGEWQQDDWTARGQLGWLQTRNESAGANHGKTLPRRPGRSARLTLERRLGDVTVGVTGIAEAARWDDVANTLRVGGYGTLDARVAWRFAPGWTLQANVSNALDKRYETSAWYNQPGREYTLSLRWQPADAGR</sequence>
<dbReference type="EMBL" id="FQUK01000014">
    <property type="protein sequence ID" value="SHE76923.1"/>
    <property type="molecule type" value="Genomic_DNA"/>
</dbReference>
<keyword evidence="6" id="KW-0406">Ion transport</keyword>
<dbReference type="PANTHER" id="PTHR30069">
    <property type="entry name" value="TONB-DEPENDENT OUTER MEMBRANE RECEPTOR"/>
    <property type="match status" value="1"/>
</dbReference>
<keyword evidence="2 10" id="KW-0813">Transport</keyword>
<dbReference type="CDD" id="cd01347">
    <property type="entry name" value="ligand_gated_channel"/>
    <property type="match status" value="1"/>
</dbReference>
<dbReference type="PROSITE" id="PS52016">
    <property type="entry name" value="TONB_DEPENDENT_REC_3"/>
    <property type="match status" value="1"/>
</dbReference>
<evidence type="ECO:0000256" key="3">
    <source>
        <dbReference type="ARBA" id="ARBA00022452"/>
    </source>
</evidence>
<dbReference type="Proteomes" id="UP000242857">
    <property type="component" value="Unassembled WGS sequence"/>
</dbReference>
<evidence type="ECO:0000256" key="8">
    <source>
        <dbReference type="ARBA" id="ARBA00023136"/>
    </source>
</evidence>
<comment type="similarity">
    <text evidence="10 11">Belongs to the TonB-dependent receptor family.</text>
</comment>
<dbReference type="RefSeq" id="WP_178137895.1">
    <property type="nucleotide sequence ID" value="NZ_FQUK01000014.1"/>
</dbReference>
<evidence type="ECO:0000256" key="1">
    <source>
        <dbReference type="ARBA" id="ARBA00004571"/>
    </source>
</evidence>
<comment type="subcellular location">
    <subcellularLocation>
        <location evidence="1 10">Cell outer membrane</location>
        <topology evidence="1 10">Multi-pass membrane protein</topology>
    </subcellularLocation>
</comment>
<dbReference type="Gene3D" id="2.170.130.10">
    <property type="entry name" value="TonB-dependent receptor, plug domain"/>
    <property type="match status" value="1"/>
</dbReference>
<evidence type="ECO:0000313" key="15">
    <source>
        <dbReference type="EMBL" id="SHE76923.1"/>
    </source>
</evidence>
<reference evidence="16" key="1">
    <citation type="submission" date="2016-11" db="EMBL/GenBank/DDBJ databases">
        <authorList>
            <person name="Varghese N."/>
            <person name="Submissions S."/>
        </authorList>
    </citation>
    <scope>NUCLEOTIDE SEQUENCE [LARGE SCALE GENOMIC DNA]</scope>
    <source>
        <strain evidence="16">DSM 14834</strain>
    </source>
</reference>
<evidence type="ECO:0000256" key="9">
    <source>
        <dbReference type="ARBA" id="ARBA00023237"/>
    </source>
</evidence>
<evidence type="ECO:0000259" key="13">
    <source>
        <dbReference type="Pfam" id="PF00593"/>
    </source>
</evidence>
<evidence type="ECO:0000256" key="2">
    <source>
        <dbReference type="ARBA" id="ARBA00022448"/>
    </source>
</evidence>
<gene>
    <name evidence="15" type="ORF">SAMN02745204_01106</name>
</gene>
<organism evidence="15 16">
    <name type="scientific">Thermomonas hydrothermalis</name>
    <dbReference type="NCBI Taxonomy" id="213588"/>
    <lineage>
        <taxon>Bacteria</taxon>
        <taxon>Pseudomonadati</taxon>
        <taxon>Pseudomonadota</taxon>
        <taxon>Gammaproteobacteria</taxon>
        <taxon>Lysobacterales</taxon>
        <taxon>Lysobacteraceae</taxon>
        <taxon>Thermomonas</taxon>
    </lineage>
</organism>
<keyword evidence="9 10" id="KW-0998">Cell outer membrane</keyword>
<evidence type="ECO:0000256" key="5">
    <source>
        <dbReference type="ARBA" id="ARBA00022729"/>
    </source>
</evidence>
<evidence type="ECO:0000256" key="11">
    <source>
        <dbReference type="RuleBase" id="RU003357"/>
    </source>
</evidence>
<dbReference type="Pfam" id="PF00593">
    <property type="entry name" value="TonB_dep_Rec_b-barrel"/>
    <property type="match status" value="1"/>
</dbReference>
<keyword evidence="4 10" id="KW-0812">Transmembrane</keyword>
<feature type="chain" id="PRO_5013245695" evidence="12">
    <location>
        <begin position="29"/>
        <end position="635"/>
    </location>
</feature>
<dbReference type="GO" id="GO:0006811">
    <property type="term" value="P:monoatomic ion transport"/>
    <property type="evidence" value="ECO:0007669"/>
    <property type="project" value="UniProtKB-KW"/>
</dbReference>
<dbReference type="SUPFAM" id="SSF56935">
    <property type="entry name" value="Porins"/>
    <property type="match status" value="1"/>
</dbReference>
<evidence type="ECO:0000313" key="16">
    <source>
        <dbReference type="Proteomes" id="UP000242857"/>
    </source>
</evidence>
<dbReference type="GO" id="GO:0015889">
    <property type="term" value="P:cobalamin transport"/>
    <property type="evidence" value="ECO:0007669"/>
    <property type="project" value="TreeGrafter"/>
</dbReference>
<dbReference type="InterPro" id="IPR036942">
    <property type="entry name" value="Beta-barrel_TonB_sf"/>
</dbReference>